<dbReference type="InterPro" id="IPR002347">
    <property type="entry name" value="SDR_fam"/>
</dbReference>
<dbReference type="InterPro" id="IPR036291">
    <property type="entry name" value="NAD(P)-bd_dom_sf"/>
</dbReference>
<dbReference type="CDD" id="cd05233">
    <property type="entry name" value="SDR_c"/>
    <property type="match status" value="1"/>
</dbReference>
<dbReference type="RefSeq" id="XP_033386985.1">
    <property type="nucleotide sequence ID" value="XM_033520696.1"/>
</dbReference>
<evidence type="ECO:0000256" key="1">
    <source>
        <dbReference type="ARBA" id="ARBA00006484"/>
    </source>
</evidence>
<comment type="similarity">
    <text evidence="1 4">Belongs to the short-chain dehydrogenases/reductases (SDR) family.</text>
</comment>
<dbReference type="GeneID" id="54278093"/>
<dbReference type="InterPro" id="IPR020904">
    <property type="entry name" value="Sc_DH/Rdtase_CS"/>
</dbReference>
<gene>
    <name evidence="5" type="ORF">BU24DRAFT_101257</name>
</gene>
<reference evidence="5" key="1">
    <citation type="journal article" date="2020" name="Stud. Mycol.">
        <title>101 Dothideomycetes genomes: a test case for predicting lifestyles and emergence of pathogens.</title>
        <authorList>
            <person name="Haridas S."/>
            <person name="Albert R."/>
            <person name="Binder M."/>
            <person name="Bloem J."/>
            <person name="Labutti K."/>
            <person name="Salamov A."/>
            <person name="Andreopoulos B."/>
            <person name="Baker S."/>
            <person name="Barry K."/>
            <person name="Bills G."/>
            <person name="Bluhm B."/>
            <person name="Cannon C."/>
            <person name="Castanera R."/>
            <person name="Culley D."/>
            <person name="Daum C."/>
            <person name="Ezra D."/>
            <person name="Gonzalez J."/>
            <person name="Henrissat B."/>
            <person name="Kuo A."/>
            <person name="Liang C."/>
            <person name="Lipzen A."/>
            <person name="Lutzoni F."/>
            <person name="Magnuson J."/>
            <person name="Mondo S."/>
            <person name="Nolan M."/>
            <person name="Ohm R."/>
            <person name="Pangilinan J."/>
            <person name="Park H.-J."/>
            <person name="Ramirez L."/>
            <person name="Alfaro M."/>
            <person name="Sun H."/>
            <person name="Tritt A."/>
            <person name="Yoshinaga Y."/>
            <person name="Zwiers L.-H."/>
            <person name="Turgeon B."/>
            <person name="Goodwin S."/>
            <person name="Spatafora J."/>
            <person name="Crous P."/>
            <person name="Grigoriev I."/>
        </authorList>
    </citation>
    <scope>NUCLEOTIDE SEQUENCE</scope>
    <source>
        <strain evidence="5">CBS 175.79</strain>
    </source>
</reference>
<dbReference type="PROSITE" id="PS00061">
    <property type="entry name" value="ADH_SHORT"/>
    <property type="match status" value="1"/>
</dbReference>
<dbReference type="AlphaFoldDB" id="A0A6A5Y091"/>
<dbReference type="EMBL" id="ML978067">
    <property type="protein sequence ID" value="KAF2018646.1"/>
    <property type="molecule type" value="Genomic_DNA"/>
</dbReference>
<dbReference type="Proteomes" id="UP000799778">
    <property type="component" value="Unassembled WGS sequence"/>
</dbReference>
<dbReference type="Gene3D" id="3.40.50.720">
    <property type="entry name" value="NAD(P)-binding Rossmann-like Domain"/>
    <property type="match status" value="1"/>
</dbReference>
<dbReference type="SUPFAM" id="SSF51735">
    <property type="entry name" value="NAD(P)-binding Rossmann-fold domains"/>
    <property type="match status" value="1"/>
</dbReference>
<keyword evidence="6" id="KW-1185">Reference proteome</keyword>
<dbReference type="PANTHER" id="PTHR42760">
    <property type="entry name" value="SHORT-CHAIN DEHYDROGENASES/REDUCTASES FAMILY MEMBER"/>
    <property type="match status" value="1"/>
</dbReference>
<accession>A0A6A5Y091</accession>
<dbReference type="OrthoDB" id="1669814at2759"/>
<keyword evidence="2" id="KW-0521">NADP</keyword>
<evidence type="ECO:0000313" key="5">
    <source>
        <dbReference type="EMBL" id="KAF2018646.1"/>
    </source>
</evidence>
<protein>
    <submittedName>
        <fullName evidence="5">NAD(P)-binding protein</fullName>
    </submittedName>
</protein>
<dbReference type="PRINTS" id="PR00081">
    <property type="entry name" value="GDHRDH"/>
</dbReference>
<proteinExistence type="inferred from homology"/>
<dbReference type="PRINTS" id="PR00080">
    <property type="entry name" value="SDRFAMILY"/>
</dbReference>
<dbReference type="GO" id="GO:0048038">
    <property type="term" value="F:quinone binding"/>
    <property type="evidence" value="ECO:0007669"/>
    <property type="project" value="TreeGrafter"/>
</dbReference>
<evidence type="ECO:0000313" key="6">
    <source>
        <dbReference type="Proteomes" id="UP000799778"/>
    </source>
</evidence>
<organism evidence="5 6">
    <name type="scientific">Aaosphaeria arxii CBS 175.79</name>
    <dbReference type="NCBI Taxonomy" id="1450172"/>
    <lineage>
        <taxon>Eukaryota</taxon>
        <taxon>Fungi</taxon>
        <taxon>Dikarya</taxon>
        <taxon>Ascomycota</taxon>
        <taxon>Pezizomycotina</taxon>
        <taxon>Dothideomycetes</taxon>
        <taxon>Pleosporomycetidae</taxon>
        <taxon>Pleosporales</taxon>
        <taxon>Pleosporales incertae sedis</taxon>
        <taxon>Aaosphaeria</taxon>
    </lineage>
</organism>
<keyword evidence="3" id="KW-0560">Oxidoreductase</keyword>
<dbReference type="GO" id="GO:0016616">
    <property type="term" value="F:oxidoreductase activity, acting on the CH-OH group of donors, NAD or NADP as acceptor"/>
    <property type="evidence" value="ECO:0007669"/>
    <property type="project" value="TreeGrafter"/>
</dbReference>
<dbReference type="Pfam" id="PF00106">
    <property type="entry name" value="adh_short"/>
    <property type="match status" value="1"/>
</dbReference>
<evidence type="ECO:0000256" key="2">
    <source>
        <dbReference type="ARBA" id="ARBA00022857"/>
    </source>
</evidence>
<dbReference type="GO" id="GO:0006633">
    <property type="term" value="P:fatty acid biosynthetic process"/>
    <property type="evidence" value="ECO:0007669"/>
    <property type="project" value="TreeGrafter"/>
</dbReference>
<evidence type="ECO:0000256" key="4">
    <source>
        <dbReference type="RuleBase" id="RU000363"/>
    </source>
</evidence>
<evidence type="ECO:0000256" key="3">
    <source>
        <dbReference type="ARBA" id="ARBA00023002"/>
    </source>
</evidence>
<dbReference type="PANTHER" id="PTHR42760:SF133">
    <property type="entry name" value="3-OXOACYL-[ACYL-CARRIER-PROTEIN] REDUCTASE"/>
    <property type="match status" value="1"/>
</dbReference>
<name>A0A6A5Y091_9PLEO</name>
<sequence length="268" mass="28781">MPTPRHALITGGSRGIGLAIAQLFASQGYRLTLLARNNRNLEDALSTLPTSHLSSSSPHRYIATHAITNDKFWTTSGLDDTFGAQYEFEDAKEKNIDVLVNCAGISQSSSFVRTKGEDIKEIVDINLTAAMLATRFLLSKRYIKGRSFKAAETEEPFSPTIINVASLLGMKGGVGAVAYAASKAGMIGFTRALAAEIGRSGIRVNTIVPGYVSTDMTTDLERSSDLRSSIPMGRFGKPEEIADAALFLARNQYAHNCILNLDGGLSAT</sequence>